<accession>A0AAW2JLT9</accession>
<organism evidence="1">
    <name type="scientific">Sesamum angustifolium</name>
    <dbReference type="NCBI Taxonomy" id="2727405"/>
    <lineage>
        <taxon>Eukaryota</taxon>
        <taxon>Viridiplantae</taxon>
        <taxon>Streptophyta</taxon>
        <taxon>Embryophyta</taxon>
        <taxon>Tracheophyta</taxon>
        <taxon>Spermatophyta</taxon>
        <taxon>Magnoliopsida</taxon>
        <taxon>eudicotyledons</taxon>
        <taxon>Gunneridae</taxon>
        <taxon>Pentapetalae</taxon>
        <taxon>asterids</taxon>
        <taxon>lamiids</taxon>
        <taxon>Lamiales</taxon>
        <taxon>Pedaliaceae</taxon>
        <taxon>Sesamum</taxon>
    </lineage>
</organism>
<reference evidence="1" key="1">
    <citation type="submission" date="2020-06" db="EMBL/GenBank/DDBJ databases">
        <authorList>
            <person name="Li T."/>
            <person name="Hu X."/>
            <person name="Zhang T."/>
            <person name="Song X."/>
            <person name="Zhang H."/>
            <person name="Dai N."/>
            <person name="Sheng W."/>
            <person name="Hou X."/>
            <person name="Wei L."/>
        </authorList>
    </citation>
    <scope>NUCLEOTIDE SEQUENCE</scope>
    <source>
        <strain evidence="1">G01</strain>
        <tissue evidence="1">Leaf</tissue>
    </source>
</reference>
<proteinExistence type="predicted"/>
<protein>
    <submittedName>
        <fullName evidence="1">Uncharacterized protein</fullName>
    </submittedName>
</protein>
<comment type="caution">
    <text evidence="1">The sequence shown here is derived from an EMBL/GenBank/DDBJ whole genome shotgun (WGS) entry which is preliminary data.</text>
</comment>
<sequence length="72" mass="8127">MKWLSIDARGVCASVWNETHDDPISEFCFITKTGIRSLGEFWPTAMLAPGCRLLHSRLGHDVILVGLVWERS</sequence>
<dbReference type="AlphaFoldDB" id="A0AAW2JLT9"/>
<reference evidence="1" key="2">
    <citation type="journal article" date="2024" name="Plant">
        <title>Genomic evolution and insights into agronomic trait innovations of Sesamum species.</title>
        <authorList>
            <person name="Miao H."/>
            <person name="Wang L."/>
            <person name="Qu L."/>
            <person name="Liu H."/>
            <person name="Sun Y."/>
            <person name="Le M."/>
            <person name="Wang Q."/>
            <person name="Wei S."/>
            <person name="Zheng Y."/>
            <person name="Lin W."/>
            <person name="Duan Y."/>
            <person name="Cao H."/>
            <person name="Xiong S."/>
            <person name="Wang X."/>
            <person name="Wei L."/>
            <person name="Li C."/>
            <person name="Ma Q."/>
            <person name="Ju M."/>
            <person name="Zhao R."/>
            <person name="Li G."/>
            <person name="Mu C."/>
            <person name="Tian Q."/>
            <person name="Mei H."/>
            <person name="Zhang T."/>
            <person name="Gao T."/>
            <person name="Zhang H."/>
        </authorList>
    </citation>
    <scope>NUCLEOTIDE SEQUENCE</scope>
    <source>
        <strain evidence="1">G01</strain>
    </source>
</reference>
<evidence type="ECO:0000313" key="1">
    <source>
        <dbReference type="EMBL" id="KAL0295299.1"/>
    </source>
</evidence>
<dbReference type="EMBL" id="JACGWK010000729">
    <property type="protein sequence ID" value="KAL0295299.1"/>
    <property type="molecule type" value="Genomic_DNA"/>
</dbReference>
<gene>
    <name evidence="1" type="ORF">Sangu_3202100</name>
</gene>
<name>A0AAW2JLT9_9LAMI</name>